<feature type="compositionally biased region" description="Low complexity" evidence="1">
    <location>
        <begin position="16"/>
        <end position="31"/>
    </location>
</feature>
<dbReference type="AlphaFoldDB" id="A9U783"/>
<dbReference type="EMBL" id="DS546380">
    <property type="protein sequence ID" value="EDQ48470.1"/>
    <property type="molecule type" value="Genomic_DNA"/>
</dbReference>
<evidence type="ECO:0000256" key="1">
    <source>
        <dbReference type="SAM" id="MobiDB-lite"/>
    </source>
</evidence>
<feature type="region of interest" description="Disordered" evidence="1">
    <location>
        <begin position="1"/>
        <end position="31"/>
    </location>
</feature>
<protein>
    <submittedName>
        <fullName evidence="2">Predicted protein</fullName>
    </submittedName>
</protein>
<proteinExistence type="predicted"/>
<accession>A9U783</accession>
<evidence type="ECO:0000313" key="2">
    <source>
        <dbReference type="EMBL" id="EDQ48470.1"/>
    </source>
</evidence>
<reference evidence="2" key="1">
    <citation type="journal article" date="2008" name="Science">
        <title>The Physcomitrella genome reveals evolutionary insights into the conquest of land by plants.</title>
        <authorList>
            <person name="Rensing S."/>
            <person name="Lang D."/>
            <person name="Zimmer A."/>
            <person name="Terry A."/>
            <person name="Salamov A."/>
            <person name="Shapiro H."/>
            <person name="Nishiyama T."/>
            <person name="Perroud P.-F."/>
            <person name="Lindquist E."/>
            <person name="Kamisugi Y."/>
            <person name="Tanahashi T."/>
            <person name="Sakakibara K."/>
            <person name="Fujita T."/>
            <person name="Oishi K."/>
            <person name="Shin-I T."/>
            <person name="Kuroki Y."/>
            <person name="Toyoda A."/>
            <person name="Suzuki Y."/>
            <person name="Hashimoto A."/>
            <person name="Yamaguchi K."/>
            <person name="Sugano A."/>
            <person name="Kohara Y."/>
            <person name="Fujiyama A."/>
            <person name="Anterola A."/>
            <person name="Aoki S."/>
            <person name="Ashton N."/>
            <person name="Barbazuk W.B."/>
            <person name="Barker E."/>
            <person name="Bennetzen J."/>
            <person name="Bezanilla M."/>
            <person name="Blankenship R."/>
            <person name="Cho S.H."/>
            <person name="Dutcher S."/>
            <person name="Estelle M."/>
            <person name="Fawcett J.A."/>
            <person name="Gundlach H."/>
            <person name="Hanada K."/>
            <person name="Heyl A."/>
            <person name="Hicks K.A."/>
            <person name="Hugh J."/>
            <person name="Lohr M."/>
            <person name="Mayer K."/>
            <person name="Melkozernov A."/>
            <person name="Murata T."/>
            <person name="Nelson D."/>
            <person name="Pils B."/>
            <person name="Prigge M."/>
            <person name="Reiss B."/>
            <person name="Renner T."/>
            <person name="Rombauts S."/>
            <person name="Rushton P."/>
            <person name="Sanderfoot A."/>
            <person name="Schween G."/>
            <person name="Shiu S.-H."/>
            <person name="Stueber K."/>
            <person name="Theodoulou F.L."/>
            <person name="Tu H."/>
            <person name="Van de Peer Y."/>
            <person name="Verrier P.J."/>
            <person name="Waters E."/>
            <person name="Wood A."/>
            <person name="Yang L."/>
            <person name="Cove D."/>
            <person name="Cuming A."/>
            <person name="Hasebe M."/>
            <person name="Lucas S."/>
            <person name="Mishler D.B."/>
            <person name="Reski R."/>
            <person name="Grigoriev I."/>
            <person name="Quatrano R.S."/>
            <person name="Boore J.L."/>
        </authorList>
    </citation>
    <scope>NUCLEOTIDE SEQUENCE [LARGE SCALE GENOMIC DNA]</scope>
</reference>
<gene>
    <name evidence="2" type="ORF">PHYPADRAFT_103766</name>
</gene>
<organism>
    <name type="scientific">Physcomitrium patens</name>
    <name type="common">Spreading-leaved earth moss</name>
    <name type="synonym">Physcomitrella patens</name>
    <dbReference type="NCBI Taxonomy" id="3218"/>
    <lineage>
        <taxon>Eukaryota</taxon>
        <taxon>Viridiplantae</taxon>
        <taxon>Streptophyta</taxon>
        <taxon>Embryophyta</taxon>
        <taxon>Bryophyta</taxon>
        <taxon>Bryophytina</taxon>
        <taxon>Bryopsida</taxon>
        <taxon>Funariidae</taxon>
        <taxon>Funariales</taxon>
        <taxon>Funariaceae</taxon>
        <taxon>Physcomitrium</taxon>
    </lineage>
</organism>
<name>A9U783_PHYPA</name>
<feature type="non-terminal residue" evidence="2">
    <location>
        <position position="1"/>
    </location>
</feature>
<sequence length="418" mass="41719">RLEPGAAGSPRRQTQARAAGPVAPAAGRWGPAAGRAADPPCLVHDLGLEVVNGQRAAAGELQGVIARVQSLAELLPVVLGAGASRGVVGIALLALLAHAHGETAAGRHAAADVATDPSLALGRAEIGGAGVQRREHGHAARFLALALRAVAQRALGLVDLGAALEAGLLRGLAHLGEARARQLLARGRLLGHPVGVGLQRHEDVVAVIGGLAVHAVHEAAAHALGEGVHVVGLLAVGRVQRVGTPHGCGALEPACVQVAVHAVEGVARKAHGVGRRAQEDGLAAANPLAHGRVGDVAGAGGCEGAAVGSHFHGLGSDLGIRICIGPGCGGSRSGDRAHAGRRRWHVWLADVHAIGERARQAGEQAGDDDVLGGIGVLRGAGGLCVGHVRLPVHQGLAGAEAVAAVLVLELVLAPCRRA</sequence>